<protein>
    <submittedName>
        <fullName evidence="3">Uncharacterized protein</fullName>
    </submittedName>
</protein>
<keyword evidence="2" id="KW-1133">Transmembrane helix</keyword>
<comment type="caution">
    <text evidence="3">The sequence shown here is derived from an EMBL/GenBank/DDBJ whole genome shotgun (WGS) entry which is preliminary data.</text>
</comment>
<feature type="region of interest" description="Disordered" evidence="1">
    <location>
        <begin position="38"/>
        <end position="57"/>
    </location>
</feature>
<gene>
    <name evidence="3" type="ORF">A3A38_04380</name>
</gene>
<name>A0A1F6EH60_9BACT</name>
<feature type="transmembrane region" description="Helical" evidence="2">
    <location>
        <begin position="6"/>
        <end position="27"/>
    </location>
</feature>
<evidence type="ECO:0000256" key="1">
    <source>
        <dbReference type="SAM" id="MobiDB-lite"/>
    </source>
</evidence>
<organism evidence="3 4">
    <name type="scientific">Candidatus Kaiserbacteria bacterium RIFCSPLOWO2_01_FULL_53_17</name>
    <dbReference type="NCBI Taxonomy" id="1798511"/>
    <lineage>
        <taxon>Bacteria</taxon>
        <taxon>Candidatus Kaiseribacteriota</taxon>
    </lineage>
</organism>
<dbReference type="EMBL" id="MFLY01000021">
    <property type="protein sequence ID" value="OGG72947.1"/>
    <property type="molecule type" value="Genomic_DNA"/>
</dbReference>
<reference evidence="3 4" key="1">
    <citation type="journal article" date="2016" name="Nat. Commun.">
        <title>Thousands of microbial genomes shed light on interconnected biogeochemical processes in an aquifer system.</title>
        <authorList>
            <person name="Anantharaman K."/>
            <person name="Brown C.T."/>
            <person name="Hug L.A."/>
            <person name="Sharon I."/>
            <person name="Castelle C.J."/>
            <person name="Probst A.J."/>
            <person name="Thomas B.C."/>
            <person name="Singh A."/>
            <person name="Wilkins M.J."/>
            <person name="Karaoz U."/>
            <person name="Brodie E.L."/>
            <person name="Williams K.H."/>
            <person name="Hubbard S.S."/>
            <person name="Banfield J.F."/>
        </authorList>
    </citation>
    <scope>NUCLEOTIDE SEQUENCE [LARGE SCALE GENOMIC DNA]</scope>
</reference>
<dbReference type="AlphaFoldDB" id="A0A1F6EH60"/>
<keyword evidence="2" id="KW-0472">Membrane</keyword>
<evidence type="ECO:0000256" key="2">
    <source>
        <dbReference type="SAM" id="Phobius"/>
    </source>
</evidence>
<keyword evidence="2" id="KW-0812">Transmembrane</keyword>
<dbReference type="Proteomes" id="UP000177306">
    <property type="component" value="Unassembled WGS sequence"/>
</dbReference>
<feature type="compositionally biased region" description="Pro residues" evidence="1">
    <location>
        <begin position="38"/>
        <end position="51"/>
    </location>
</feature>
<accession>A0A1F6EH60</accession>
<evidence type="ECO:0000313" key="3">
    <source>
        <dbReference type="EMBL" id="OGG72947.1"/>
    </source>
</evidence>
<proteinExistence type="predicted"/>
<evidence type="ECO:0000313" key="4">
    <source>
        <dbReference type="Proteomes" id="UP000177306"/>
    </source>
</evidence>
<sequence>MAIPQGGGIGDAAAIAAVIIVVGYILVRGLKKLCDKLLPPPPSPPPPPPNPGTNTNHAASAVIRLNETQTGGGGSFPGIVIPFGNPGDTNGGSWNSASTGVNMWNIYEYAKTNSAFRDPSGYLYTVLMAATVLSSTNLVAWQKECSVTGWLSSASTLQVWYTNGTPIMTNFYWSGVGTDTNSFSFPLNLVSPDTVPQKFFRMSAE</sequence>